<accession>A0ABR2JU24</accession>
<proteinExistence type="predicted"/>
<comment type="caution">
    <text evidence="2">The sequence shown here is derived from an EMBL/GenBank/DDBJ whole genome shotgun (WGS) entry which is preliminary data.</text>
</comment>
<dbReference type="EMBL" id="JAPFFF010000009">
    <property type="protein sequence ID" value="KAK8881973.1"/>
    <property type="molecule type" value="Genomic_DNA"/>
</dbReference>
<feature type="coiled-coil region" evidence="1">
    <location>
        <begin position="10"/>
        <end position="108"/>
    </location>
</feature>
<name>A0ABR2JU24_9EUKA</name>
<keyword evidence="1" id="KW-0175">Coiled coil</keyword>
<evidence type="ECO:0000256" key="1">
    <source>
        <dbReference type="SAM" id="Coils"/>
    </source>
</evidence>
<organism evidence="2 3">
    <name type="scientific">Tritrichomonas musculus</name>
    <dbReference type="NCBI Taxonomy" id="1915356"/>
    <lineage>
        <taxon>Eukaryota</taxon>
        <taxon>Metamonada</taxon>
        <taxon>Parabasalia</taxon>
        <taxon>Tritrichomonadida</taxon>
        <taxon>Tritrichomonadidae</taxon>
        <taxon>Tritrichomonas</taxon>
    </lineage>
</organism>
<evidence type="ECO:0000313" key="2">
    <source>
        <dbReference type="EMBL" id="KAK8881973.1"/>
    </source>
</evidence>
<sequence length="449" mass="53162">MSATFEAEDLELKKKKIQEAEELKKDYQNKIKRAKKDIEAMQIMKQMLPSALEDKKREEEELLSQIRDLEAQKQALQNNGELEGMKQNDELQKNLSNLENVLADNVEKLEMHQNLQDSLEFKLDKAKQCDSEITDKINKYESLETKFDKYQMRIPKIAPIALYLNDLEDRLQLHKQSIVDSKNLIQAHESSIEHYEEKNSVSQSKLSRKQAKLDDITDKTRINEFQRERLKTEYMNLTSELSRLQTETDKVKSQFQAQLNNYKTEDELIYSEINLFKDKLNELDKKIKNFPEDSKIEINNNKVMVNKKKQLAQQIQKKINDSLYEISNRQNQSPEVMQLSKSLEKHWKEHQILEDSTNKQEIHLHNLQDLLERKKESIEEVSHMIHFLESQGKKISTGLKGLDLLYETALTENRKFDAYNRKLTRELEIYEAEHRQFTRELDELNSKNS</sequence>
<feature type="coiled-coil region" evidence="1">
    <location>
        <begin position="164"/>
        <end position="198"/>
    </location>
</feature>
<keyword evidence="3" id="KW-1185">Reference proteome</keyword>
<reference evidence="2 3" key="1">
    <citation type="submission" date="2024-04" db="EMBL/GenBank/DDBJ databases">
        <title>Tritrichomonas musculus Genome.</title>
        <authorList>
            <person name="Alves-Ferreira E."/>
            <person name="Grigg M."/>
            <person name="Lorenzi H."/>
            <person name="Galac M."/>
        </authorList>
    </citation>
    <scope>NUCLEOTIDE SEQUENCE [LARGE SCALE GENOMIC DNA]</scope>
    <source>
        <strain evidence="2 3">EAF2021</strain>
    </source>
</reference>
<feature type="coiled-coil region" evidence="1">
    <location>
        <begin position="420"/>
        <end position="447"/>
    </location>
</feature>
<feature type="coiled-coil region" evidence="1">
    <location>
        <begin position="227"/>
        <end position="254"/>
    </location>
</feature>
<evidence type="ECO:0000313" key="3">
    <source>
        <dbReference type="Proteomes" id="UP001470230"/>
    </source>
</evidence>
<gene>
    <name evidence="2" type="ORF">M9Y10_044612</name>
</gene>
<protein>
    <submittedName>
        <fullName evidence="2">Uncharacterized protein</fullName>
    </submittedName>
</protein>
<feature type="coiled-coil region" evidence="1">
    <location>
        <begin position="364"/>
        <end position="391"/>
    </location>
</feature>
<dbReference type="Proteomes" id="UP001470230">
    <property type="component" value="Unassembled WGS sequence"/>
</dbReference>